<comment type="caution">
    <text evidence="1">The sequence shown here is derived from an EMBL/GenBank/DDBJ whole genome shotgun (WGS) entry which is preliminary data.</text>
</comment>
<sequence>MTEGERLQRFKQFSHSSSRAMLQNCLFPIVNHEDGMGTLEILYPNEAVKQPSYRKKPKINNNISSCWSHIRWLSLCIEEDGKL</sequence>
<proteinExistence type="predicted"/>
<name>A0AA43KDV3_9CYAN</name>
<dbReference type="RefSeq" id="WP_280652134.1">
    <property type="nucleotide sequence ID" value="NZ_JANQDL010000006.1"/>
</dbReference>
<accession>A0AA43KDV3</accession>
<dbReference type="EMBL" id="JANQDL010000006">
    <property type="protein sequence ID" value="MDH6062323.1"/>
    <property type="molecule type" value="Genomic_DNA"/>
</dbReference>
<gene>
    <name evidence="1" type="ORF">NWP23_00630</name>
</gene>
<dbReference type="AlphaFoldDB" id="A0AA43KDV3"/>
<dbReference type="Proteomes" id="UP001159370">
    <property type="component" value="Unassembled WGS sequence"/>
</dbReference>
<protein>
    <submittedName>
        <fullName evidence="1">Uncharacterized protein</fullName>
    </submittedName>
</protein>
<organism evidence="1 2">
    <name type="scientific">Umezakia ovalisporum FSS-62</name>
    <dbReference type="NCBI Taxonomy" id="2971776"/>
    <lineage>
        <taxon>Bacteria</taxon>
        <taxon>Bacillati</taxon>
        <taxon>Cyanobacteriota</taxon>
        <taxon>Cyanophyceae</taxon>
        <taxon>Nostocales</taxon>
        <taxon>Nodulariaceae</taxon>
        <taxon>Umezakia</taxon>
    </lineage>
</organism>
<evidence type="ECO:0000313" key="2">
    <source>
        <dbReference type="Proteomes" id="UP001159370"/>
    </source>
</evidence>
<reference evidence="1 2" key="1">
    <citation type="journal article" date="2023" name="J. Phycol.">
        <title>Chrysosporum ovalisporum is synonymous with the true-branching cyanobacterium Umezakia natans (Nostocales/Aphanizomenonaceae).</title>
        <authorList>
            <person name="McGregor G.B."/>
            <person name="Sendall B.C."/>
            <person name="Niiyama Y."/>
            <person name="Tuji A."/>
            <person name="Willis A."/>
        </authorList>
    </citation>
    <scope>NUCLEOTIDE SEQUENCE [LARGE SCALE GENOMIC DNA]</scope>
    <source>
        <strain evidence="1 2">FSS-62</strain>
    </source>
</reference>
<dbReference type="GeneID" id="83686398"/>
<evidence type="ECO:0000313" key="1">
    <source>
        <dbReference type="EMBL" id="MDH6062323.1"/>
    </source>
</evidence>